<evidence type="ECO:0000313" key="2">
    <source>
        <dbReference type="Proteomes" id="UP000244655"/>
    </source>
</evidence>
<reference evidence="1 2" key="1">
    <citation type="submission" date="2018-01" db="EMBL/GenBank/DDBJ databases">
        <title>Genome sequence of Borrelia tachyglossi.</title>
        <authorList>
            <person name="Gofton A.W."/>
        </authorList>
    </citation>
    <scope>NUCLEOTIDE SEQUENCE [LARGE SCALE GENOMIC DNA]</scope>
    <source>
        <strain evidence="1 2">Bc-F10-1268</strain>
    </source>
</reference>
<accession>A0A2S1LW44</accession>
<protein>
    <recommendedName>
        <fullName evidence="3">Outer membrane protein</fullName>
    </recommendedName>
</protein>
<dbReference type="AlphaFoldDB" id="A0A2S1LW44"/>
<dbReference type="OrthoDB" id="350935at2"/>
<keyword evidence="2" id="KW-1185">Reference proteome</keyword>
<name>A0A2S1LW44_9SPIR</name>
<gene>
    <name evidence="1" type="ORF">CR532_00555</name>
</gene>
<evidence type="ECO:0008006" key="3">
    <source>
        <dbReference type="Google" id="ProtNLM"/>
    </source>
</evidence>
<dbReference type="EMBL" id="CP025785">
    <property type="protein sequence ID" value="AWG42506.1"/>
    <property type="molecule type" value="Genomic_DNA"/>
</dbReference>
<dbReference type="RefSeq" id="WP_108728905.1">
    <property type="nucleotide sequence ID" value="NZ_CP025785.1"/>
</dbReference>
<organism evidence="1 2">
    <name type="scientific">Candidatus Borreliella tachyglossi</name>
    <dbReference type="NCBI Taxonomy" id="1964448"/>
    <lineage>
        <taxon>Bacteria</taxon>
        <taxon>Pseudomonadati</taxon>
        <taxon>Spirochaetota</taxon>
        <taxon>Spirochaetia</taxon>
        <taxon>Spirochaetales</taxon>
        <taxon>Borreliaceae</taxon>
        <taxon>Borreliella</taxon>
    </lineage>
</organism>
<evidence type="ECO:0000313" key="1">
    <source>
        <dbReference type="EMBL" id="AWG42506.1"/>
    </source>
</evidence>
<dbReference type="Proteomes" id="UP000244655">
    <property type="component" value="Chromosome"/>
</dbReference>
<sequence>MKFNITLILIMLATNSYSYNYAIKYKNDGVDKYHFESLNDGFGFAFSDFFDDLRSGSLIFTHESKYNFIINAEAHMLTFRGYQGTAENLIKRVDLLEIGFMYYFPFLIKSNTTYFGDIDIGLGIKNLIYGNWGGTLMQKVVHLTLRQFRPIPENYEKYNYIGFLSSAINYSYMRFLNFENYLDLSYFADYFFKTSIGLDFRNEAIGIETKLFYQIQNKINNIKTYAKVQEAESGFGIQYRIYSKNFFTTNNLNIHNFLDRENFLSVGGFGISLTQEYDNITENDLYTLNQNFAIGYEFMVPFQLRNLIYYKVMPAFKCYFAIATNYDINETEINSLTNKFSSGITYELFTKGLFTLYIGSGIYLSYNKDNKDIKAIYRPIKIKDTLQLGFEIEPGMLIEAFKYNKAIYNFKIFTKMNYSPMVYNIDAKALEKHTYTFNYFGIGVEVTT</sequence>
<proteinExistence type="predicted"/>